<keyword evidence="1" id="KW-0812">Transmembrane</keyword>
<keyword evidence="3" id="KW-1185">Reference proteome</keyword>
<dbReference type="EMBL" id="JACCFW010000001">
    <property type="protein sequence ID" value="NYJ75329.1"/>
    <property type="molecule type" value="Genomic_DNA"/>
</dbReference>
<gene>
    <name evidence="2" type="ORF">HNR15_002292</name>
</gene>
<feature type="transmembrane region" description="Helical" evidence="1">
    <location>
        <begin position="319"/>
        <end position="337"/>
    </location>
</feature>
<keyword evidence="1" id="KW-1133">Transmembrane helix</keyword>
<proteinExistence type="predicted"/>
<feature type="transmembrane region" description="Helical" evidence="1">
    <location>
        <begin position="20"/>
        <end position="47"/>
    </location>
</feature>
<feature type="transmembrane region" description="Helical" evidence="1">
    <location>
        <begin position="232"/>
        <end position="256"/>
    </location>
</feature>
<evidence type="ECO:0008006" key="4">
    <source>
        <dbReference type="Google" id="ProtNLM"/>
    </source>
</evidence>
<evidence type="ECO:0000313" key="3">
    <source>
        <dbReference type="Proteomes" id="UP000571817"/>
    </source>
</evidence>
<keyword evidence="1" id="KW-0472">Membrane</keyword>
<evidence type="ECO:0000256" key="1">
    <source>
        <dbReference type="SAM" id="Phobius"/>
    </source>
</evidence>
<dbReference type="AlphaFoldDB" id="A0A853DHA8"/>
<evidence type="ECO:0000313" key="2">
    <source>
        <dbReference type="EMBL" id="NYJ75329.1"/>
    </source>
</evidence>
<name>A0A853DHA8_9MICO</name>
<feature type="transmembrane region" description="Helical" evidence="1">
    <location>
        <begin position="200"/>
        <end position="220"/>
    </location>
</feature>
<feature type="transmembrane region" description="Helical" evidence="1">
    <location>
        <begin position="167"/>
        <end position="188"/>
    </location>
</feature>
<comment type="caution">
    <text evidence="2">The sequence shown here is derived from an EMBL/GenBank/DDBJ whole genome shotgun (WGS) entry which is preliminary data.</text>
</comment>
<sequence length="349" mass="35125">MALEGETGEGSAQRTGRGGLWYVAVLLAAAVVVLAIQALLTIAYVGLSGDHAGRGPKVLVVSADRGVAGGIANRLNALDGHPLRAFVASDRAAAESDLADGDASAALVFTPDQPSDAILTDSAAGAADAAASTAILRADEAAQGRAAAVRDVAPTQPGDPRGQVSGYLVLCQSVSGFVIAAALGAWLHGRRAGFSRLRRTLLAAIVFSLGSGAFGAWLVLSVTRSLSAPWLPLALAGALVAGVSAVLTFAAIGVFGPGGAVLPALMLATFSGPYAASDASLPAITRAVVHQLPGGAGVDLVRDVVYFHRDHALRPAGTLGWWLLGGLLVMFLAGANARRVGDPLPDPAQ</sequence>
<protein>
    <recommendedName>
        <fullName evidence="4">DUF3533 domain-containing protein</fullName>
    </recommendedName>
</protein>
<dbReference type="RefSeq" id="WP_179481900.1">
    <property type="nucleotide sequence ID" value="NZ_JACCFW010000001.1"/>
</dbReference>
<organism evidence="2 3">
    <name type="scientific">Allobranchiibius huperziae</name>
    <dbReference type="NCBI Taxonomy" id="1874116"/>
    <lineage>
        <taxon>Bacteria</taxon>
        <taxon>Bacillati</taxon>
        <taxon>Actinomycetota</taxon>
        <taxon>Actinomycetes</taxon>
        <taxon>Micrococcales</taxon>
        <taxon>Dermacoccaceae</taxon>
        <taxon>Allobranchiibius</taxon>
    </lineage>
</organism>
<dbReference type="Proteomes" id="UP000571817">
    <property type="component" value="Unassembled WGS sequence"/>
</dbReference>
<reference evidence="2 3" key="1">
    <citation type="submission" date="2020-07" db="EMBL/GenBank/DDBJ databases">
        <title>Sequencing the genomes of 1000 actinobacteria strains.</title>
        <authorList>
            <person name="Klenk H.-P."/>
        </authorList>
    </citation>
    <scope>NUCLEOTIDE SEQUENCE [LARGE SCALE GENOMIC DNA]</scope>
    <source>
        <strain evidence="2 3">DSM 29531</strain>
    </source>
</reference>
<accession>A0A853DHA8</accession>